<feature type="domain" description="EAL" evidence="1">
    <location>
        <begin position="3"/>
        <end position="253"/>
    </location>
</feature>
<dbReference type="RefSeq" id="WP_216009433.1">
    <property type="nucleotide sequence ID" value="NZ_JAHKPV010000021.1"/>
</dbReference>
<dbReference type="CDD" id="cd01949">
    <property type="entry name" value="GGDEF"/>
    <property type="match status" value="1"/>
</dbReference>
<evidence type="ECO:0000313" key="3">
    <source>
        <dbReference type="EMBL" id="MBU2875670.1"/>
    </source>
</evidence>
<dbReference type="PROSITE" id="PS50887">
    <property type="entry name" value="GGDEF"/>
    <property type="match status" value="1"/>
</dbReference>
<dbReference type="Proteomes" id="UP000753376">
    <property type="component" value="Unassembled WGS sequence"/>
</dbReference>
<comment type="caution">
    <text evidence="3">The sequence shown here is derived from an EMBL/GenBank/DDBJ whole genome shotgun (WGS) entry which is preliminary data.</text>
</comment>
<dbReference type="PROSITE" id="PS50883">
    <property type="entry name" value="EAL"/>
    <property type="match status" value="1"/>
</dbReference>
<dbReference type="Pfam" id="PF00571">
    <property type="entry name" value="CBS"/>
    <property type="match status" value="1"/>
</dbReference>
<dbReference type="SMART" id="SM00267">
    <property type="entry name" value="GGDEF"/>
    <property type="match status" value="1"/>
</dbReference>
<name>A0ABS6ABX2_9GAMM</name>
<evidence type="ECO:0000313" key="4">
    <source>
        <dbReference type="Proteomes" id="UP000753376"/>
    </source>
</evidence>
<reference evidence="3 4" key="1">
    <citation type="submission" date="2021-05" db="EMBL/GenBank/DDBJ databases">
        <title>Draft genomes of bacteria isolated from model marine particles.</title>
        <authorList>
            <person name="Datta M.S."/>
            <person name="Schwartzman J.A."/>
            <person name="Enke T.N."/>
            <person name="Saavedra J."/>
            <person name="Cermak N."/>
            <person name="Cordero O.X."/>
        </authorList>
    </citation>
    <scope>NUCLEOTIDE SEQUENCE [LARGE SCALE GENOMIC DNA]</scope>
    <source>
        <strain evidence="3 4">D2M19</strain>
    </source>
</reference>
<gene>
    <name evidence="3" type="ORF">KO508_16850</name>
</gene>
<dbReference type="Pfam" id="PF00990">
    <property type="entry name" value="GGDEF"/>
    <property type="match status" value="1"/>
</dbReference>
<dbReference type="InterPro" id="IPR000644">
    <property type="entry name" value="CBS_dom"/>
</dbReference>
<accession>A0ABS6ABX2</accession>
<dbReference type="InterPro" id="IPR050706">
    <property type="entry name" value="Cyclic-di-GMP_PDE-like"/>
</dbReference>
<proteinExistence type="predicted"/>
<dbReference type="PANTHER" id="PTHR33121:SF76">
    <property type="entry name" value="SIGNALING PROTEIN"/>
    <property type="match status" value="1"/>
</dbReference>
<sequence>MTLNGQTQELQRIIDQQLISTLLQPIVDCQERSVLGYEVLSRGPSDSPLHAAPALFQAGEQCDQVISLERACLKQAGHTCNRYGVSRLIFVNMSPELLLPSSFSEDSLQALLTMNDLKPDQIVIELSERYPVDNSEVLKARLIALKKTGFRVAIDDLGTGYSGLKRWSEIQPDFVKIDRHFIRDVDRDLVKKEFVRSVINLCERLGCRLIAEGVETLAELTLLRSMGIHLIQGFLFGRPNPFPAADLSALGDSMPVSGDPLAAGAGYLGRYIAPLSPNTSLGHAWQILQSSPSIFALPVVENDRPLGLLHKWCVMEVFSSKYGRSLNQAKPVDSLTARDALVVEHDEPLEGVSQSLLEDDLYYLKQHFIVTRDGRYMGLGSTRSLLRTMTQRRVEQAKHANPLSQLPGNVPVQREAMRRLQQNEAFTCIYFDIDHFKPFNDVMGYSEGDEVILSLARQLCAVFDGDTDWVGHIGGDDFVVYSSKLELQNRCEQVQKLFKLETLSRYPEALRKARSMTAEDRDGKLKRFPLVALSAGIVVAGSRSFGSAADLAATAADAKAKAKKSTDGIHIVRGECVAEGSVPAQVIVFNAGSPL</sequence>
<organism evidence="3 4">
    <name type="scientific">Marinobacter salexigens</name>
    <dbReference type="NCBI Taxonomy" id="1925763"/>
    <lineage>
        <taxon>Bacteria</taxon>
        <taxon>Pseudomonadati</taxon>
        <taxon>Pseudomonadota</taxon>
        <taxon>Gammaproteobacteria</taxon>
        <taxon>Pseudomonadales</taxon>
        <taxon>Marinobacteraceae</taxon>
        <taxon>Marinobacter</taxon>
    </lineage>
</organism>
<evidence type="ECO:0000259" key="1">
    <source>
        <dbReference type="PROSITE" id="PS50883"/>
    </source>
</evidence>
<dbReference type="CDD" id="cd01948">
    <property type="entry name" value="EAL"/>
    <property type="match status" value="1"/>
</dbReference>
<dbReference type="InterPro" id="IPR001633">
    <property type="entry name" value="EAL_dom"/>
</dbReference>
<dbReference type="Pfam" id="PF00563">
    <property type="entry name" value="EAL"/>
    <property type="match status" value="1"/>
</dbReference>
<feature type="domain" description="GGDEF" evidence="2">
    <location>
        <begin position="424"/>
        <end position="574"/>
    </location>
</feature>
<dbReference type="InterPro" id="IPR000160">
    <property type="entry name" value="GGDEF_dom"/>
</dbReference>
<keyword evidence="4" id="KW-1185">Reference proteome</keyword>
<dbReference type="EMBL" id="JAHKPV010000021">
    <property type="protein sequence ID" value="MBU2875670.1"/>
    <property type="molecule type" value="Genomic_DNA"/>
</dbReference>
<dbReference type="NCBIfam" id="TIGR00254">
    <property type="entry name" value="GGDEF"/>
    <property type="match status" value="1"/>
</dbReference>
<dbReference type="SMART" id="SM00052">
    <property type="entry name" value="EAL"/>
    <property type="match status" value="1"/>
</dbReference>
<evidence type="ECO:0000259" key="2">
    <source>
        <dbReference type="PROSITE" id="PS50887"/>
    </source>
</evidence>
<protein>
    <submittedName>
        <fullName evidence="3">EAL and GGDEF domain-containing protein</fullName>
    </submittedName>
</protein>
<dbReference type="PANTHER" id="PTHR33121">
    <property type="entry name" value="CYCLIC DI-GMP PHOSPHODIESTERASE PDEF"/>
    <property type="match status" value="1"/>
</dbReference>